<reference evidence="1 2" key="1">
    <citation type="submission" date="2013-05" db="EMBL/GenBank/DDBJ databases">
        <authorList>
            <person name="Harkins D.M."/>
            <person name="Durkin A.S."/>
            <person name="Brinkac L.M."/>
            <person name="Haft D.H."/>
            <person name="Selengut J.D."/>
            <person name="Sanka R."/>
            <person name="DePew J."/>
            <person name="Purushe J."/>
            <person name="Hartskeerl R.A."/>
            <person name="Ahmed A."/>
            <person name="van der Linden H."/>
            <person name="Goris M.G.A."/>
            <person name="Vinetz J.M."/>
            <person name="Sutton G.G."/>
            <person name="Nierman W.C."/>
            <person name="Fouts D.E."/>
        </authorList>
    </citation>
    <scope>NUCLEOTIDE SEQUENCE [LARGE SCALE GENOMIC DNA]</scope>
    <source>
        <strain evidence="1 2">10</strain>
    </source>
</reference>
<evidence type="ECO:0000313" key="2">
    <source>
        <dbReference type="Proteomes" id="UP000018719"/>
    </source>
</evidence>
<sequence length="45" mass="5348">MRHSRSAQSHLNHTKIIQTLANRVQKVKIYSNNENLYFQNPKIII</sequence>
<organism evidence="1 2">
    <name type="scientific">Leptospira inadai serovar Lyme str. 10</name>
    <dbReference type="NCBI Taxonomy" id="1049790"/>
    <lineage>
        <taxon>Bacteria</taxon>
        <taxon>Pseudomonadati</taxon>
        <taxon>Spirochaetota</taxon>
        <taxon>Spirochaetia</taxon>
        <taxon>Leptospirales</taxon>
        <taxon>Leptospiraceae</taxon>
        <taxon>Leptospira</taxon>
    </lineage>
</organism>
<dbReference type="Proteomes" id="UP000018719">
    <property type="component" value="Unassembled WGS sequence"/>
</dbReference>
<comment type="caution">
    <text evidence="1">The sequence shown here is derived from an EMBL/GenBank/DDBJ whole genome shotgun (WGS) entry which is preliminary data.</text>
</comment>
<protein>
    <submittedName>
        <fullName evidence="1">Uncharacterized protein</fullName>
    </submittedName>
</protein>
<proteinExistence type="predicted"/>
<name>V6HM38_9LEPT</name>
<accession>V6HM38</accession>
<dbReference type="AlphaFoldDB" id="V6HM38"/>
<dbReference type="STRING" id="1049790.LEP1GSC047_4022"/>
<gene>
    <name evidence="1" type="ORF">LEP1GSC047_4022</name>
</gene>
<evidence type="ECO:0000313" key="1">
    <source>
        <dbReference type="EMBL" id="EQA37950.1"/>
    </source>
</evidence>
<dbReference type="EMBL" id="AHMM02000015">
    <property type="protein sequence ID" value="EQA37950.1"/>
    <property type="molecule type" value="Genomic_DNA"/>
</dbReference>